<reference evidence="2 3" key="1">
    <citation type="submission" date="2020-10" db="EMBL/GenBank/DDBJ databases">
        <title>Ca. Dormibacterota MAGs.</title>
        <authorList>
            <person name="Montgomery K."/>
        </authorList>
    </citation>
    <scope>NUCLEOTIDE SEQUENCE [LARGE SCALE GENOMIC DNA]</scope>
    <source>
        <strain evidence="2">SC8811_S16_3</strain>
    </source>
</reference>
<name>A0A934K716_9BACT</name>
<protein>
    <submittedName>
        <fullName evidence="2">Uncharacterized protein</fullName>
    </submittedName>
</protein>
<dbReference type="AlphaFoldDB" id="A0A934K716"/>
<proteinExistence type="predicted"/>
<organism evidence="2 3">
    <name type="scientific">Candidatus Dormiibacter inghamiae</name>
    <dbReference type="NCBI Taxonomy" id="3127013"/>
    <lineage>
        <taxon>Bacteria</taxon>
        <taxon>Bacillati</taxon>
        <taxon>Candidatus Dormiibacterota</taxon>
        <taxon>Candidatus Dormibacteria</taxon>
        <taxon>Candidatus Dormibacterales</taxon>
        <taxon>Candidatus Dormibacteraceae</taxon>
        <taxon>Candidatus Dormiibacter</taxon>
    </lineage>
</organism>
<evidence type="ECO:0000256" key="1">
    <source>
        <dbReference type="SAM" id="Phobius"/>
    </source>
</evidence>
<keyword evidence="1" id="KW-0472">Membrane</keyword>
<dbReference type="EMBL" id="JAEKNQ010000028">
    <property type="protein sequence ID" value="MBJ7602906.1"/>
    <property type="molecule type" value="Genomic_DNA"/>
</dbReference>
<keyword evidence="1" id="KW-0812">Transmembrane</keyword>
<feature type="transmembrane region" description="Helical" evidence="1">
    <location>
        <begin position="59"/>
        <end position="79"/>
    </location>
</feature>
<keyword evidence="1" id="KW-1133">Transmembrane helix</keyword>
<feature type="transmembrane region" description="Helical" evidence="1">
    <location>
        <begin position="12"/>
        <end position="39"/>
    </location>
</feature>
<evidence type="ECO:0000313" key="2">
    <source>
        <dbReference type="EMBL" id="MBJ7602906.1"/>
    </source>
</evidence>
<gene>
    <name evidence="2" type="ORF">JF888_06905</name>
</gene>
<comment type="caution">
    <text evidence="2">The sequence shown here is derived from an EMBL/GenBank/DDBJ whole genome shotgun (WGS) entry which is preliminary data.</text>
</comment>
<accession>A0A934K716</accession>
<evidence type="ECO:0000313" key="3">
    <source>
        <dbReference type="Proteomes" id="UP000620075"/>
    </source>
</evidence>
<sequence>MNVYTVVQMLEVLLFSLVLITGLVLHSPSLVLLGAGLLAGKALLNILAVEGGTVLRRSVVGYTAGGLLALAGELVIRLVRV</sequence>
<dbReference type="Proteomes" id="UP000620075">
    <property type="component" value="Unassembled WGS sequence"/>
</dbReference>
<dbReference type="RefSeq" id="WP_338178023.1">
    <property type="nucleotide sequence ID" value="NZ_JAEKNQ010000028.1"/>
</dbReference>